<reference evidence="3 4" key="1">
    <citation type="submission" date="2023-07" db="EMBL/GenBank/DDBJ databases">
        <authorList>
            <person name="Lian W.-H."/>
        </authorList>
    </citation>
    <scope>NUCLEOTIDE SEQUENCE [LARGE SCALE GENOMIC DNA]</scope>
    <source>
        <strain evidence="3 4">SYSU DXS3180</strain>
    </source>
</reference>
<dbReference type="Proteomes" id="UP001560573">
    <property type="component" value="Unassembled WGS sequence"/>
</dbReference>
<dbReference type="InterPro" id="IPR002201">
    <property type="entry name" value="Glyco_trans_9"/>
</dbReference>
<evidence type="ECO:0000313" key="4">
    <source>
        <dbReference type="Proteomes" id="UP001560573"/>
    </source>
</evidence>
<evidence type="ECO:0000313" key="3">
    <source>
        <dbReference type="EMBL" id="MEX6688916.1"/>
    </source>
</evidence>
<gene>
    <name evidence="3" type="ORF">QTN47_15515</name>
</gene>
<organism evidence="3 4">
    <name type="scientific">Danxiaibacter flavus</name>
    <dbReference type="NCBI Taxonomy" id="3049108"/>
    <lineage>
        <taxon>Bacteria</taxon>
        <taxon>Pseudomonadati</taxon>
        <taxon>Bacteroidota</taxon>
        <taxon>Chitinophagia</taxon>
        <taxon>Chitinophagales</taxon>
        <taxon>Chitinophagaceae</taxon>
        <taxon>Danxiaibacter</taxon>
    </lineage>
</organism>
<keyword evidence="1 3" id="KW-0328">Glycosyltransferase</keyword>
<dbReference type="EC" id="2.4.-.-" evidence="3"/>
<dbReference type="PANTHER" id="PTHR30160:SF15">
    <property type="entry name" value="GLYCOSYLTRANSFERASE HI_0523-RELATED"/>
    <property type="match status" value="1"/>
</dbReference>
<proteinExistence type="predicted"/>
<dbReference type="Pfam" id="PF01075">
    <property type="entry name" value="Glyco_transf_9"/>
    <property type="match status" value="1"/>
</dbReference>
<dbReference type="RefSeq" id="WP_369330326.1">
    <property type="nucleotide sequence ID" value="NZ_JAULBC010000005.1"/>
</dbReference>
<keyword evidence="4" id="KW-1185">Reference proteome</keyword>
<dbReference type="InterPro" id="IPR051199">
    <property type="entry name" value="LPS_LOS_Heptosyltrfase"/>
</dbReference>
<evidence type="ECO:0000256" key="2">
    <source>
        <dbReference type="ARBA" id="ARBA00022679"/>
    </source>
</evidence>
<dbReference type="Gene3D" id="3.40.50.2000">
    <property type="entry name" value="Glycogen Phosphorylase B"/>
    <property type="match status" value="2"/>
</dbReference>
<keyword evidence="2 3" id="KW-0808">Transferase</keyword>
<dbReference type="PANTHER" id="PTHR30160">
    <property type="entry name" value="TETRAACYLDISACCHARIDE 4'-KINASE-RELATED"/>
    <property type="match status" value="1"/>
</dbReference>
<sequence>MKNIPDNILISRTDSIGDVVLTLPVAAVLKKHFPEMKIGFIGKKYTKPVIESCTYVDEFIDAEDFLTREVTICGKKPQAILHVFPTTGIAERAKALKIPLRIGTRNRLYHWYTCNELVRLSRKKSDLHESQLNLKLLEFFGINKTYSLDEISELFGMNKLETLHPSFKALIDPSKYNLILHPKSQGSAREWGLHNFATLIKILDPSKFNIFVSGTAKERALLDPLFNEAGDLFTDLTGKMDLSQFIPFIKACDGLIANSTGPLHICAAVGREAIGIYPPMRPIHPGRWAPVGKHVHVFVEHKFCDDCKKTKHVCHCMLGIRPDSVRAMLEFSYGNKQLKKETVKA</sequence>
<evidence type="ECO:0000256" key="1">
    <source>
        <dbReference type="ARBA" id="ARBA00022676"/>
    </source>
</evidence>
<name>A0ABV3ZGA3_9BACT</name>
<dbReference type="EMBL" id="JAULBC010000005">
    <property type="protein sequence ID" value="MEX6688916.1"/>
    <property type="molecule type" value="Genomic_DNA"/>
</dbReference>
<accession>A0ABV3ZGA3</accession>
<dbReference type="SUPFAM" id="SSF53756">
    <property type="entry name" value="UDP-Glycosyltransferase/glycogen phosphorylase"/>
    <property type="match status" value="1"/>
</dbReference>
<dbReference type="GO" id="GO:0016757">
    <property type="term" value="F:glycosyltransferase activity"/>
    <property type="evidence" value="ECO:0007669"/>
    <property type="project" value="UniProtKB-KW"/>
</dbReference>
<protein>
    <submittedName>
        <fullName evidence="3">Glycosyltransferase family 9 protein</fullName>
        <ecNumber evidence="3">2.4.-.-</ecNumber>
    </submittedName>
</protein>
<comment type="caution">
    <text evidence="3">The sequence shown here is derived from an EMBL/GenBank/DDBJ whole genome shotgun (WGS) entry which is preliminary data.</text>
</comment>
<dbReference type="CDD" id="cd03789">
    <property type="entry name" value="GT9_LPS_heptosyltransferase"/>
    <property type="match status" value="1"/>
</dbReference>